<dbReference type="PANTHER" id="PTHR12788:SF10">
    <property type="entry name" value="PROTEIN-TYROSINE SULFOTRANSFERASE"/>
    <property type="match status" value="1"/>
</dbReference>
<evidence type="ECO:0000313" key="3">
    <source>
        <dbReference type="Proteomes" id="UP000285908"/>
    </source>
</evidence>
<proteinExistence type="predicted"/>
<evidence type="ECO:0000313" key="2">
    <source>
        <dbReference type="EMBL" id="RVV99451.1"/>
    </source>
</evidence>
<dbReference type="InterPro" id="IPR026634">
    <property type="entry name" value="TPST-like"/>
</dbReference>
<reference evidence="2 3" key="1">
    <citation type="submission" date="2018-11" db="EMBL/GenBank/DDBJ databases">
        <title>Mesobaculum littorinae gen. nov., sp. nov., isolated from Littorina scabra that represents a novel genus of the order Rhodobacteraceae.</title>
        <authorList>
            <person name="Li F."/>
        </authorList>
    </citation>
    <scope>NUCLEOTIDE SEQUENCE [LARGE SCALE GENOMIC DNA]</scope>
    <source>
        <strain evidence="2 3">M0103</strain>
    </source>
</reference>
<gene>
    <name evidence="2" type="ORF">EKE94_01840</name>
</gene>
<dbReference type="EMBL" id="RQXX01000001">
    <property type="protein sequence ID" value="RVV99451.1"/>
    <property type="molecule type" value="Genomic_DNA"/>
</dbReference>
<evidence type="ECO:0000256" key="1">
    <source>
        <dbReference type="ARBA" id="ARBA00022679"/>
    </source>
</evidence>
<dbReference type="OrthoDB" id="9777890at2"/>
<dbReference type="AlphaFoldDB" id="A0A438AKV0"/>
<dbReference type="Pfam" id="PF13469">
    <property type="entry name" value="Sulfotransfer_3"/>
    <property type="match status" value="1"/>
</dbReference>
<keyword evidence="1 2" id="KW-0808">Transferase</keyword>
<dbReference type="RefSeq" id="WP_127904893.1">
    <property type="nucleotide sequence ID" value="NZ_RQXX01000001.1"/>
</dbReference>
<dbReference type="InterPro" id="IPR027417">
    <property type="entry name" value="P-loop_NTPase"/>
</dbReference>
<dbReference type="GO" id="GO:0008476">
    <property type="term" value="F:protein-tyrosine sulfotransferase activity"/>
    <property type="evidence" value="ECO:0007669"/>
    <property type="project" value="InterPro"/>
</dbReference>
<organism evidence="2 3">
    <name type="scientific">Mesobaculum littorinae</name>
    <dbReference type="NCBI Taxonomy" id="2486419"/>
    <lineage>
        <taxon>Bacteria</taxon>
        <taxon>Pseudomonadati</taxon>
        <taxon>Pseudomonadota</taxon>
        <taxon>Alphaproteobacteria</taxon>
        <taxon>Rhodobacterales</taxon>
        <taxon>Roseobacteraceae</taxon>
        <taxon>Mesobaculum</taxon>
    </lineage>
</organism>
<dbReference type="PANTHER" id="PTHR12788">
    <property type="entry name" value="PROTEIN-TYROSINE SULFOTRANSFERASE 2"/>
    <property type="match status" value="1"/>
</dbReference>
<sequence length="272" mass="29913">MMGPRYVFVGGLHRSGTSLAARLLGALPGVAAITGAPVPENEGVYLQGAIPHTARDGAPMHFATDPAQHLVEGCRWDRLETRVRLVADWDPWFAQDPGRDQGPPLWRVEKSPVNLTRGRLYQQLFPMSQQVFVIRHPQVVAAAVAKWVDRPVEDLLDHWIAAHTQMEADLDYLHAALVLRYEDVVRDPSQAMAMLAAYLDVPGGTALPEQVRDGNADYPCDTALRDNQRAAAARWGYAPGGRTLPAPLRLRHPLRRVRDAVAAAHEGQAVEG</sequence>
<keyword evidence="3" id="KW-1185">Reference proteome</keyword>
<protein>
    <submittedName>
        <fullName evidence="2">Sulfotransferase</fullName>
    </submittedName>
</protein>
<dbReference type="Gene3D" id="3.40.50.300">
    <property type="entry name" value="P-loop containing nucleotide triphosphate hydrolases"/>
    <property type="match status" value="1"/>
</dbReference>
<dbReference type="SUPFAM" id="SSF52540">
    <property type="entry name" value="P-loop containing nucleoside triphosphate hydrolases"/>
    <property type="match status" value="1"/>
</dbReference>
<name>A0A438AKV0_9RHOB</name>
<dbReference type="Proteomes" id="UP000285908">
    <property type="component" value="Unassembled WGS sequence"/>
</dbReference>
<accession>A0A438AKV0</accession>
<comment type="caution">
    <text evidence="2">The sequence shown here is derived from an EMBL/GenBank/DDBJ whole genome shotgun (WGS) entry which is preliminary data.</text>
</comment>